<accession>A0A3G1B5B9</accession>
<dbReference type="STRING" id="1603555.SU86_000975"/>
<dbReference type="EMBL" id="CP011097">
    <property type="protein sequence ID" value="AJZ75193.1"/>
    <property type="molecule type" value="Genomic_DNA"/>
</dbReference>
<dbReference type="Gene3D" id="2.60.120.1140">
    <property type="entry name" value="Protein of unknown function DUF192"/>
    <property type="match status" value="1"/>
</dbReference>
<dbReference type="PANTHER" id="PTHR37953:SF1">
    <property type="entry name" value="UPF0127 PROTEIN MJ1496"/>
    <property type="match status" value="1"/>
</dbReference>
<dbReference type="Pfam" id="PF02643">
    <property type="entry name" value="DUF192"/>
    <property type="match status" value="1"/>
</dbReference>
<dbReference type="Proteomes" id="UP000266745">
    <property type="component" value="Chromosome"/>
</dbReference>
<evidence type="ECO:0000313" key="2">
    <source>
        <dbReference type="EMBL" id="AJZ75193.1"/>
    </source>
</evidence>
<dbReference type="KEGG" id="tah:SU86_000975"/>
<dbReference type="OrthoDB" id="6763at2157"/>
<dbReference type="InterPro" id="IPR003795">
    <property type="entry name" value="DUF192"/>
</dbReference>
<organism evidence="2 3">
    <name type="scientific">Candidatus Nitrosotenuis cloacae</name>
    <dbReference type="NCBI Taxonomy" id="1603555"/>
    <lineage>
        <taxon>Archaea</taxon>
        <taxon>Nitrososphaerota</taxon>
        <taxon>Candidatus Nitrosotenuis</taxon>
    </lineage>
</organism>
<sequence length="164" mass="18254">MATRAQVLIPIIIAAAIIGVVGMLSLPKDIKLEQSEFPRGIVKIDDVTLQVQIADTKPLQTRGLMFQEKLPYDQGMLFVFEEEGVRSMWMLNMQFSLDVLWIDADGNVLHIEKDTQPCKSALETVGCTFTNGNDTAAKYVLEVTAGFVDKYNITQDSKLELISV</sequence>
<dbReference type="PANTHER" id="PTHR37953">
    <property type="entry name" value="UPF0127 PROTEIN MJ1496"/>
    <property type="match status" value="1"/>
</dbReference>
<dbReference type="InterPro" id="IPR038695">
    <property type="entry name" value="Saro_0823-like_sf"/>
</dbReference>
<keyword evidence="1" id="KW-1133">Transmembrane helix</keyword>
<evidence type="ECO:0008006" key="4">
    <source>
        <dbReference type="Google" id="ProtNLM"/>
    </source>
</evidence>
<dbReference type="GeneID" id="24874950"/>
<dbReference type="RefSeq" id="WP_048187675.1">
    <property type="nucleotide sequence ID" value="NZ_CP011097.1"/>
</dbReference>
<name>A0A3G1B5B9_9ARCH</name>
<keyword evidence="1" id="KW-0472">Membrane</keyword>
<reference evidence="2 3" key="1">
    <citation type="journal article" date="2016" name="Sci. Rep.">
        <title>A novel ammonia-oxidizing archaeon from wastewater treatment plant: Its enrichment, physiological and genomic characteristics.</title>
        <authorList>
            <person name="Li Y."/>
            <person name="Ding K."/>
            <person name="Wen X."/>
            <person name="Zhang B."/>
            <person name="Shen B."/>
            <person name="Yang Y."/>
        </authorList>
    </citation>
    <scope>NUCLEOTIDE SEQUENCE [LARGE SCALE GENOMIC DNA]</scope>
    <source>
        <strain evidence="2 3">SAT1</strain>
    </source>
</reference>
<protein>
    <recommendedName>
        <fullName evidence="4">DUF192 domain-containing protein</fullName>
    </recommendedName>
</protein>
<gene>
    <name evidence="2" type="ORF">SU86_000975</name>
</gene>
<proteinExistence type="predicted"/>
<dbReference type="AlphaFoldDB" id="A0A3G1B5B9"/>
<keyword evidence="3" id="KW-1185">Reference proteome</keyword>
<feature type="transmembrane region" description="Helical" evidence="1">
    <location>
        <begin position="7"/>
        <end position="26"/>
    </location>
</feature>
<keyword evidence="1" id="KW-0812">Transmembrane</keyword>
<evidence type="ECO:0000313" key="3">
    <source>
        <dbReference type="Proteomes" id="UP000266745"/>
    </source>
</evidence>
<evidence type="ECO:0000256" key="1">
    <source>
        <dbReference type="SAM" id="Phobius"/>
    </source>
</evidence>